<proteinExistence type="predicted"/>
<evidence type="ECO:0000313" key="1">
    <source>
        <dbReference type="EMBL" id="CAG5086455.1"/>
    </source>
</evidence>
<dbReference type="AlphaFoldDB" id="A0A916ND95"/>
<keyword evidence="2" id="KW-1185">Reference proteome</keyword>
<accession>A0A916ND95</accession>
<protein>
    <submittedName>
        <fullName evidence="1">Uncharacterized protein</fullName>
    </submittedName>
</protein>
<reference evidence="1" key="1">
    <citation type="submission" date="2021-04" db="EMBL/GenBank/DDBJ databases">
        <authorList>
            <person name="Rodrigo-Torres L."/>
            <person name="Arahal R. D."/>
            <person name="Lucena T."/>
        </authorList>
    </citation>
    <scope>NUCLEOTIDE SEQUENCE</scope>
    <source>
        <strain evidence="1">AS29M-1</strain>
    </source>
</reference>
<dbReference type="EMBL" id="OU015584">
    <property type="protein sequence ID" value="CAG5086455.1"/>
    <property type="molecule type" value="Genomic_DNA"/>
</dbReference>
<sequence length="133" mass="15324">MKKDIDIPKVEGVGIAIVKENEYEEVDLMAYIINFNNYDLKNVMISSKGYGRQDDRKVKTSSFSHFREELKAQSTEALEPISEEVLGLNNEFFVTYYVDGVIHDKKFVFLPEAIQPENFITIKLLNKEGVLIK</sequence>
<name>A0A916ND95_9FLAO</name>
<organism evidence="1 2">
    <name type="scientific">Parvicella tangerina</name>
    <dbReference type="NCBI Taxonomy" id="2829795"/>
    <lineage>
        <taxon>Bacteria</taxon>
        <taxon>Pseudomonadati</taxon>
        <taxon>Bacteroidota</taxon>
        <taxon>Flavobacteriia</taxon>
        <taxon>Flavobacteriales</taxon>
        <taxon>Parvicellaceae</taxon>
        <taxon>Parvicella</taxon>
    </lineage>
</organism>
<dbReference type="Proteomes" id="UP000683507">
    <property type="component" value="Chromosome"/>
</dbReference>
<evidence type="ECO:0000313" key="2">
    <source>
        <dbReference type="Proteomes" id="UP000683507"/>
    </source>
</evidence>
<dbReference type="KEGG" id="ptan:CRYO30217_03126"/>
<dbReference type="RefSeq" id="WP_258543316.1">
    <property type="nucleotide sequence ID" value="NZ_OU015584.1"/>
</dbReference>
<gene>
    <name evidence="1" type="ORF">CRYO30217_03126</name>
</gene>